<accession>A0A366HDQ2</accession>
<evidence type="ECO:0000313" key="3">
    <source>
        <dbReference type="Proteomes" id="UP000253426"/>
    </source>
</evidence>
<protein>
    <submittedName>
        <fullName evidence="2">Glycosyltransferase involved in cell wall biosynthesis</fullName>
    </submittedName>
</protein>
<keyword evidence="2" id="KW-0808">Transferase</keyword>
<dbReference type="PANTHER" id="PTHR43685:SF11">
    <property type="entry name" value="GLYCOSYLTRANSFERASE TAGX-RELATED"/>
    <property type="match status" value="1"/>
</dbReference>
<dbReference type="Gene3D" id="3.90.550.10">
    <property type="entry name" value="Spore Coat Polysaccharide Biosynthesis Protein SpsA, Chain A"/>
    <property type="match status" value="1"/>
</dbReference>
<reference evidence="2 3" key="1">
    <citation type="submission" date="2018-06" db="EMBL/GenBank/DDBJ databases">
        <title>Genomic Encyclopedia of Type Strains, Phase IV (KMG-IV): sequencing the most valuable type-strain genomes for metagenomic binning, comparative biology and taxonomic classification.</title>
        <authorList>
            <person name="Goeker M."/>
        </authorList>
    </citation>
    <scope>NUCLEOTIDE SEQUENCE [LARGE SCALE GENOMIC DNA]</scope>
    <source>
        <strain evidence="2 3">DSM 25532</strain>
    </source>
</reference>
<evidence type="ECO:0000259" key="1">
    <source>
        <dbReference type="Pfam" id="PF00535"/>
    </source>
</evidence>
<evidence type="ECO:0000313" key="2">
    <source>
        <dbReference type="EMBL" id="RBP40582.1"/>
    </source>
</evidence>
<dbReference type="SUPFAM" id="SSF53448">
    <property type="entry name" value="Nucleotide-diphospho-sugar transferases"/>
    <property type="match status" value="1"/>
</dbReference>
<comment type="caution">
    <text evidence="2">The sequence shown here is derived from an EMBL/GenBank/DDBJ whole genome shotgun (WGS) entry which is preliminary data.</text>
</comment>
<name>A0A366HDQ2_9BACT</name>
<dbReference type="AlphaFoldDB" id="A0A366HDQ2"/>
<dbReference type="EMBL" id="QNRR01000008">
    <property type="protein sequence ID" value="RBP40582.1"/>
    <property type="molecule type" value="Genomic_DNA"/>
</dbReference>
<organism evidence="2 3">
    <name type="scientific">Roseimicrobium gellanilyticum</name>
    <dbReference type="NCBI Taxonomy" id="748857"/>
    <lineage>
        <taxon>Bacteria</taxon>
        <taxon>Pseudomonadati</taxon>
        <taxon>Verrucomicrobiota</taxon>
        <taxon>Verrucomicrobiia</taxon>
        <taxon>Verrucomicrobiales</taxon>
        <taxon>Verrucomicrobiaceae</taxon>
        <taxon>Roseimicrobium</taxon>
    </lineage>
</organism>
<dbReference type="InterPro" id="IPR050834">
    <property type="entry name" value="Glycosyltransf_2"/>
</dbReference>
<keyword evidence="3" id="KW-1185">Reference proteome</keyword>
<gene>
    <name evidence="2" type="ORF">DES53_108289</name>
</gene>
<dbReference type="GO" id="GO:0016740">
    <property type="term" value="F:transferase activity"/>
    <property type="evidence" value="ECO:0007669"/>
    <property type="project" value="UniProtKB-KW"/>
</dbReference>
<dbReference type="CDD" id="cd00761">
    <property type="entry name" value="Glyco_tranf_GTA_type"/>
    <property type="match status" value="1"/>
</dbReference>
<sequence>MPLVSVVIPAYNAGRTIVETLNSVLRQSYENLEIIVVDDGSTDGTCKLVRALAERDARIRVICQRKSGVALARNAGITAARGVYIAPLDADDLWHPKRVQLHVEALEAAGPDTAVAYSPFYLIDRDGKAFAKSVLYNYSGDVFERQLGQNLVGNGSGLTVRRSAAVEVGGYSSLLFEKGAQGCEDFLFQLELARRYQYVCVPHYLVGYRKYPGNMSSDLVQMRYSQLHMYAYLCSKYGLPKESVSKHASEILWSLVRVVLHSKGKRAAGMEILKWVRDLHQVTHIIECLTEFVLAKLGRLLRRFPEVGIAVASRVTAGVGGLFPLHGVIEHIAL</sequence>
<dbReference type="Pfam" id="PF00535">
    <property type="entry name" value="Glycos_transf_2"/>
    <property type="match status" value="1"/>
</dbReference>
<dbReference type="Proteomes" id="UP000253426">
    <property type="component" value="Unassembled WGS sequence"/>
</dbReference>
<proteinExistence type="predicted"/>
<dbReference type="InterPro" id="IPR029044">
    <property type="entry name" value="Nucleotide-diphossugar_trans"/>
</dbReference>
<dbReference type="PANTHER" id="PTHR43685">
    <property type="entry name" value="GLYCOSYLTRANSFERASE"/>
    <property type="match status" value="1"/>
</dbReference>
<dbReference type="InterPro" id="IPR001173">
    <property type="entry name" value="Glyco_trans_2-like"/>
</dbReference>
<dbReference type="RefSeq" id="WP_170157296.1">
    <property type="nucleotide sequence ID" value="NZ_QNRR01000008.1"/>
</dbReference>
<feature type="domain" description="Glycosyltransferase 2-like" evidence="1">
    <location>
        <begin position="5"/>
        <end position="156"/>
    </location>
</feature>